<evidence type="ECO:0000256" key="1">
    <source>
        <dbReference type="SAM" id="Coils"/>
    </source>
</evidence>
<dbReference type="Proteomes" id="UP000265520">
    <property type="component" value="Unassembled WGS sequence"/>
</dbReference>
<feature type="compositionally biased region" description="Basic and acidic residues" evidence="2">
    <location>
        <begin position="265"/>
        <end position="283"/>
    </location>
</feature>
<feature type="region of interest" description="Disordered" evidence="2">
    <location>
        <begin position="106"/>
        <end position="144"/>
    </location>
</feature>
<accession>A0A392N226</accession>
<dbReference type="AlphaFoldDB" id="A0A392N226"/>
<evidence type="ECO:0000256" key="2">
    <source>
        <dbReference type="SAM" id="MobiDB-lite"/>
    </source>
</evidence>
<feature type="non-terminal residue" evidence="3">
    <location>
        <position position="1"/>
    </location>
</feature>
<dbReference type="EMBL" id="LXQA010025391">
    <property type="protein sequence ID" value="MCH93622.1"/>
    <property type="molecule type" value="Genomic_DNA"/>
</dbReference>
<reference evidence="3 4" key="1">
    <citation type="journal article" date="2018" name="Front. Plant Sci.">
        <title>Red Clover (Trifolium pratense) and Zigzag Clover (T. medium) - A Picture of Genomic Similarities and Differences.</title>
        <authorList>
            <person name="Dluhosova J."/>
            <person name="Istvanek J."/>
            <person name="Nedelnik J."/>
            <person name="Repkova J."/>
        </authorList>
    </citation>
    <scope>NUCLEOTIDE SEQUENCE [LARGE SCALE GENOMIC DNA]</scope>
    <source>
        <strain evidence="4">cv. 10/8</strain>
        <tissue evidence="3">Leaf</tissue>
    </source>
</reference>
<feature type="compositionally biased region" description="Basic and acidic residues" evidence="2">
    <location>
        <begin position="106"/>
        <end position="119"/>
    </location>
</feature>
<protein>
    <submittedName>
        <fullName evidence="3">Uncharacterized protein</fullName>
    </submittedName>
</protein>
<dbReference type="PANTHER" id="PTHR36325">
    <property type="entry name" value="MYOSIN-2 HEAVY CHAIN-LIKE PROTEIN"/>
    <property type="match status" value="1"/>
</dbReference>
<sequence>IGVFRIPSDDAEAQLLKAEKSATEAFEAAEAMGVIMFDLPDCPKKHCQIETPSINEGSSTHTFTASFETAFDVDKEVAAAVKTAFTRLATRPSFSKDEFKELLKKISEHPDTDESHQDLTELSTEYESESELDPVSQKSGFKSEDLDSNISFPGIIQRKSRKRQSLENRIKLVDMMIERLKCLKEDELSSLATIVATYGLNAALAEVQNTKQLNPAINFPARRMSSLGLRKSALDGTSKKDQVEPELPSLDKFLVKHMTRLEREVSEAKKNHRNETKLSKDNSCKSVDGTPSESIPDLGSILVKNYSKLEKDIKEAKVKSGKEMLGASSGMPRGQKDHTEVPGLEKVLVKHVSRLEKEVQEAKNRANNENKRLNSTFYSDEALDKKENVNLNIIEENKDGLEKILVKPVHRLEREKL</sequence>
<name>A0A392N226_9FABA</name>
<keyword evidence="1" id="KW-0175">Coiled coil</keyword>
<dbReference type="PANTHER" id="PTHR36325:SF1">
    <property type="entry name" value="MYOSIN-2 HEAVY CHAIN-LIKE PROTEIN"/>
    <property type="match status" value="1"/>
</dbReference>
<evidence type="ECO:0000313" key="3">
    <source>
        <dbReference type="EMBL" id="MCH93622.1"/>
    </source>
</evidence>
<proteinExistence type="predicted"/>
<evidence type="ECO:0000313" key="4">
    <source>
        <dbReference type="Proteomes" id="UP000265520"/>
    </source>
</evidence>
<keyword evidence="4" id="KW-1185">Reference proteome</keyword>
<comment type="caution">
    <text evidence="3">The sequence shown here is derived from an EMBL/GenBank/DDBJ whole genome shotgun (WGS) entry which is preliminary data.</text>
</comment>
<feature type="non-terminal residue" evidence="3">
    <location>
        <position position="417"/>
    </location>
</feature>
<organism evidence="3 4">
    <name type="scientific">Trifolium medium</name>
    <dbReference type="NCBI Taxonomy" id="97028"/>
    <lineage>
        <taxon>Eukaryota</taxon>
        <taxon>Viridiplantae</taxon>
        <taxon>Streptophyta</taxon>
        <taxon>Embryophyta</taxon>
        <taxon>Tracheophyta</taxon>
        <taxon>Spermatophyta</taxon>
        <taxon>Magnoliopsida</taxon>
        <taxon>eudicotyledons</taxon>
        <taxon>Gunneridae</taxon>
        <taxon>Pentapetalae</taxon>
        <taxon>rosids</taxon>
        <taxon>fabids</taxon>
        <taxon>Fabales</taxon>
        <taxon>Fabaceae</taxon>
        <taxon>Papilionoideae</taxon>
        <taxon>50 kb inversion clade</taxon>
        <taxon>NPAAA clade</taxon>
        <taxon>Hologalegina</taxon>
        <taxon>IRL clade</taxon>
        <taxon>Trifolieae</taxon>
        <taxon>Trifolium</taxon>
    </lineage>
</organism>
<feature type="region of interest" description="Disordered" evidence="2">
    <location>
        <begin position="265"/>
        <end position="292"/>
    </location>
</feature>
<feature type="coiled-coil region" evidence="1">
    <location>
        <begin position="345"/>
        <end position="376"/>
    </location>
</feature>